<sequence length="202" mass="22769">MSRPLIALDADGVLVDFHVGYAHAWQRAFGQFPAERDPQAYWPMDRWQVERLEGERLTHFGRHFDEQFWSTLPAMDGAVEACHRLQEAGFDLVCVSALEARHEAARLRNLRELGFPIERVHATGNASGTRSPKADAIEALRPLAFVDDYLPYLRGMPPEVHLALVTRAPNGSPNAGEDLRLARSIHQDLAGFADHWLQQLAR</sequence>
<dbReference type="GO" id="GO:0016787">
    <property type="term" value="F:hydrolase activity"/>
    <property type="evidence" value="ECO:0007669"/>
    <property type="project" value="UniProtKB-KW"/>
</dbReference>
<organism evidence="1 2">
    <name type="scientific">Piscinibacter terrae</name>
    <dbReference type="NCBI Taxonomy" id="2496871"/>
    <lineage>
        <taxon>Bacteria</taxon>
        <taxon>Pseudomonadati</taxon>
        <taxon>Pseudomonadota</taxon>
        <taxon>Betaproteobacteria</taxon>
        <taxon>Burkholderiales</taxon>
        <taxon>Sphaerotilaceae</taxon>
        <taxon>Piscinibacter</taxon>
    </lineage>
</organism>
<dbReference type="InterPro" id="IPR023214">
    <property type="entry name" value="HAD_sf"/>
</dbReference>
<dbReference type="AlphaFoldDB" id="A0A3N7JYI8"/>
<dbReference type="Gene3D" id="3.40.50.1000">
    <property type="entry name" value="HAD superfamily/HAD-like"/>
    <property type="match status" value="1"/>
</dbReference>
<comment type="caution">
    <text evidence="1">The sequence shown here is derived from an EMBL/GenBank/DDBJ whole genome shotgun (WGS) entry which is preliminary data.</text>
</comment>
<dbReference type="OrthoDB" id="8794292at2"/>
<dbReference type="Pfam" id="PF00702">
    <property type="entry name" value="Hydrolase"/>
    <property type="match status" value="1"/>
</dbReference>
<keyword evidence="2" id="KW-1185">Reference proteome</keyword>
<dbReference type="InterPro" id="IPR036412">
    <property type="entry name" value="HAD-like_sf"/>
</dbReference>
<gene>
    <name evidence="1" type="ORF">DZC73_17550</name>
</gene>
<dbReference type="RefSeq" id="WP_124541647.1">
    <property type="nucleotide sequence ID" value="NZ_QUSW01000004.1"/>
</dbReference>
<reference evidence="1 2" key="2">
    <citation type="submission" date="2018-12" db="EMBL/GenBank/DDBJ databases">
        <title>Rhizobacter gummiphilus sp. nov., a rubber-degrading bacterium isolated from the soil of a botanical garden in Japan.</title>
        <authorList>
            <person name="Shunsuke S.S."/>
        </authorList>
    </citation>
    <scope>NUCLEOTIDE SEQUENCE [LARGE SCALE GENOMIC DNA]</scope>
    <source>
        <strain evidence="1 2">S-16</strain>
    </source>
</reference>
<evidence type="ECO:0000313" key="1">
    <source>
        <dbReference type="EMBL" id="RQP23915.1"/>
    </source>
</evidence>
<dbReference type="SUPFAM" id="SSF56784">
    <property type="entry name" value="HAD-like"/>
    <property type="match status" value="1"/>
</dbReference>
<proteinExistence type="predicted"/>
<name>A0A3N7JYI8_9BURK</name>
<evidence type="ECO:0000313" key="2">
    <source>
        <dbReference type="Proteomes" id="UP000267464"/>
    </source>
</evidence>
<accession>A0A3N7JYI8</accession>
<dbReference type="Proteomes" id="UP000267464">
    <property type="component" value="Unassembled WGS sequence"/>
</dbReference>
<reference evidence="1 2" key="1">
    <citation type="submission" date="2018-08" db="EMBL/GenBank/DDBJ databases">
        <authorList>
            <person name="Khan S.A."/>
            <person name="Jeon C.O."/>
            <person name="Chun B.H."/>
            <person name="Jeong S.E."/>
        </authorList>
    </citation>
    <scope>NUCLEOTIDE SEQUENCE [LARGE SCALE GENOMIC DNA]</scope>
    <source>
        <strain evidence="1 2">S-16</strain>
    </source>
</reference>
<keyword evidence="1" id="KW-0378">Hydrolase</keyword>
<dbReference type="EMBL" id="QUSW01000004">
    <property type="protein sequence ID" value="RQP23915.1"/>
    <property type="molecule type" value="Genomic_DNA"/>
</dbReference>
<protein>
    <submittedName>
        <fullName evidence="1">HAD family hydrolase</fullName>
    </submittedName>
</protein>